<accession>A0A160FPX0</accession>
<protein>
    <submittedName>
        <fullName evidence="1">Uncharacterized protein</fullName>
    </submittedName>
</protein>
<proteinExistence type="predicted"/>
<organism evidence="1 2">
    <name type="scientific">Paraburkholderia phytofirmans OLGA172</name>
    <dbReference type="NCBI Taxonomy" id="1417228"/>
    <lineage>
        <taxon>Bacteria</taxon>
        <taxon>Pseudomonadati</taxon>
        <taxon>Pseudomonadota</taxon>
        <taxon>Betaproteobacteria</taxon>
        <taxon>Burkholderiales</taxon>
        <taxon>Burkholderiaceae</taxon>
        <taxon>Paraburkholderia</taxon>
    </lineage>
</organism>
<evidence type="ECO:0000313" key="2">
    <source>
        <dbReference type="Proteomes" id="UP000076852"/>
    </source>
</evidence>
<dbReference type="AlphaFoldDB" id="A0A160FPX0"/>
<gene>
    <name evidence="1" type="ORF">AYM40_20840</name>
</gene>
<sequence>MTSVTVAELLSLALDGEEVITSVRGFMKEVVDERLNGNMASLARGLGISPVKARQYTICEDLPRIRDWELISEIAGVSLLDLLPCHSLPPDLGDHPWFRDTSRLSTRGGRPKGDLTATIVSTALRGALDAEAAVSLNRLAMSLGTHYSCLQRFEPELAAEVSKRFRLSVSARAEARRAKFQEDLVRAVDDLLAAGKFPTPSRVKARIDRKFCWFDFYKETYESEVKKRKLVNADGFREARE</sequence>
<keyword evidence="2" id="KW-1185">Reference proteome</keyword>
<dbReference type="KEGG" id="buz:AYM40_20840"/>
<name>A0A160FPX0_9BURK</name>
<evidence type="ECO:0000313" key="1">
    <source>
        <dbReference type="EMBL" id="ANB74900.1"/>
    </source>
</evidence>
<dbReference type="Proteomes" id="UP000076852">
    <property type="component" value="Chromosome 2"/>
</dbReference>
<reference evidence="1 2" key="1">
    <citation type="journal article" date="2016" name="Gene">
        <title>PacBio SMRT assembly of a complex multi-replicon genome reveals chlorocatechol degradative operon in a region of genome plasticity.</title>
        <authorList>
            <person name="Ricker N."/>
            <person name="Shen S.Y."/>
            <person name="Goordial J."/>
            <person name="Jin S."/>
            <person name="Fulthorpe R.R."/>
        </authorList>
    </citation>
    <scope>NUCLEOTIDE SEQUENCE [LARGE SCALE GENOMIC DNA]</scope>
    <source>
        <strain evidence="1 2">OLGA172</strain>
    </source>
</reference>
<dbReference type="EMBL" id="CP014579">
    <property type="protein sequence ID" value="ANB74900.1"/>
    <property type="molecule type" value="Genomic_DNA"/>
</dbReference>